<name>A0AAV8FZD1_9POAL</name>
<evidence type="ECO:0000256" key="1">
    <source>
        <dbReference type="ARBA" id="ARBA00001936"/>
    </source>
</evidence>
<evidence type="ECO:0000256" key="10">
    <source>
        <dbReference type="ARBA" id="ARBA00023034"/>
    </source>
</evidence>
<comment type="caution">
    <text evidence="15">The sequence shown here is derived from an EMBL/GenBank/DDBJ whole genome shotgun (WGS) entry which is preliminary data.</text>
</comment>
<dbReference type="EC" id="2.4.1.-" evidence="13"/>
<dbReference type="InterPro" id="IPR025298">
    <property type="entry name" value="DUF4094"/>
</dbReference>
<reference evidence="15" key="1">
    <citation type="submission" date="2022-08" db="EMBL/GenBank/DDBJ databases">
        <authorList>
            <person name="Marques A."/>
        </authorList>
    </citation>
    <scope>NUCLEOTIDE SEQUENCE</scope>
    <source>
        <strain evidence="15">RhyPub2mFocal</strain>
        <tissue evidence="15">Leaves</tissue>
    </source>
</reference>
<keyword evidence="10 13" id="KW-0333">Golgi apparatus</keyword>
<sequence length="405" mass="46601">MKARSGLSERKASCKWIIILCLLSFGLGIYITDGFARTTYSSGHLVIQPTQERELQVVSEDWDAKKKYGREKDFFREVSKTHEAIESLHDKMASLEVELRTGRNPKETYPADRKKAFAVIGVNTAFSSRARRDSLRNTWMPQGKNLQEIEHKEGIVIRFMIGHSGESGNIFDRAIDVEDTRYKDFLRLDHVEGYHKLTAKTKKFFTTALSLYDADFYIKVDDDVHVNLGVLAETLERYRSKPMTYLGCMKSGPVLSKKTSKYYEPESWKFGEDGNNYFRHATGQIYALSKDLASYISTNQNALHKYANEDVSVGAWLIGLDVNHVDDHEMCCQTPGFIFIFAFFFSSYYILFHYLNIFSLFFLFYQSVHRGQGMGKSVQPRLIGTVVGFVILLREWKKFISVVAR</sequence>
<evidence type="ECO:0000256" key="9">
    <source>
        <dbReference type="ARBA" id="ARBA00022989"/>
    </source>
</evidence>
<keyword evidence="11 13" id="KW-0472">Membrane</keyword>
<dbReference type="Gene3D" id="3.90.550.50">
    <property type="match status" value="1"/>
</dbReference>
<dbReference type="Pfam" id="PF13334">
    <property type="entry name" value="DUF4094"/>
    <property type="match status" value="1"/>
</dbReference>
<dbReference type="InterPro" id="IPR002659">
    <property type="entry name" value="Glyco_trans_31"/>
</dbReference>
<evidence type="ECO:0000256" key="8">
    <source>
        <dbReference type="ARBA" id="ARBA00022968"/>
    </source>
</evidence>
<dbReference type="GO" id="GO:0048531">
    <property type="term" value="F:beta-1,3-galactosyltransferase activity"/>
    <property type="evidence" value="ECO:0007669"/>
    <property type="project" value="TreeGrafter"/>
</dbReference>
<evidence type="ECO:0000256" key="4">
    <source>
        <dbReference type="ARBA" id="ARBA00008661"/>
    </source>
</evidence>
<evidence type="ECO:0000256" key="7">
    <source>
        <dbReference type="ARBA" id="ARBA00022692"/>
    </source>
</evidence>
<evidence type="ECO:0000313" key="15">
    <source>
        <dbReference type="EMBL" id="KAJ4796271.1"/>
    </source>
</evidence>
<dbReference type="PANTHER" id="PTHR11214:SF226">
    <property type="entry name" value="BETA-1,3-GALACTOSYLTRANSFERASE 7"/>
    <property type="match status" value="1"/>
</dbReference>
<keyword evidence="12 13" id="KW-0464">Manganese</keyword>
<protein>
    <recommendedName>
        <fullName evidence="13">Hexosyltransferase</fullName>
        <ecNumber evidence="13">2.4.1.-</ecNumber>
    </recommendedName>
</protein>
<dbReference type="Proteomes" id="UP001140206">
    <property type="component" value="Chromosome 2"/>
</dbReference>
<evidence type="ECO:0000256" key="11">
    <source>
        <dbReference type="ARBA" id="ARBA00023136"/>
    </source>
</evidence>
<evidence type="ECO:0000256" key="12">
    <source>
        <dbReference type="ARBA" id="ARBA00023211"/>
    </source>
</evidence>
<feature type="transmembrane region" description="Helical" evidence="13">
    <location>
        <begin position="337"/>
        <end position="365"/>
    </location>
</feature>
<gene>
    <name evidence="15" type="ORF">LUZ62_047517</name>
</gene>
<comment type="similarity">
    <text evidence="4 13">Belongs to the glycosyltransferase 31 family.</text>
</comment>
<accession>A0AAV8FZD1</accession>
<comment type="cofactor">
    <cofactor evidence="1 13">
        <name>Mn(2+)</name>
        <dbReference type="ChEBI" id="CHEBI:29035"/>
    </cofactor>
</comment>
<feature type="transmembrane region" description="Helical" evidence="13">
    <location>
        <begin position="12"/>
        <end position="31"/>
    </location>
</feature>
<dbReference type="AlphaFoldDB" id="A0AAV8FZD1"/>
<keyword evidence="6" id="KW-0808">Transferase</keyword>
<evidence type="ECO:0000256" key="2">
    <source>
        <dbReference type="ARBA" id="ARBA00004323"/>
    </source>
</evidence>
<evidence type="ECO:0000256" key="3">
    <source>
        <dbReference type="ARBA" id="ARBA00004922"/>
    </source>
</evidence>
<comment type="pathway">
    <text evidence="3">Protein modification; protein glycosylation.</text>
</comment>
<dbReference type="GO" id="GO:0000139">
    <property type="term" value="C:Golgi membrane"/>
    <property type="evidence" value="ECO:0007669"/>
    <property type="project" value="UniProtKB-SubCell"/>
</dbReference>
<keyword evidence="9 13" id="KW-1133">Transmembrane helix</keyword>
<evidence type="ECO:0000259" key="14">
    <source>
        <dbReference type="Pfam" id="PF13334"/>
    </source>
</evidence>
<feature type="domain" description="DUF4094" evidence="14">
    <location>
        <begin position="14"/>
        <end position="103"/>
    </location>
</feature>
<evidence type="ECO:0000256" key="5">
    <source>
        <dbReference type="ARBA" id="ARBA00022676"/>
    </source>
</evidence>
<evidence type="ECO:0000256" key="13">
    <source>
        <dbReference type="RuleBase" id="RU363063"/>
    </source>
</evidence>
<proteinExistence type="inferred from homology"/>
<comment type="subcellular location">
    <subcellularLocation>
        <location evidence="2 13">Golgi apparatus membrane</location>
        <topology evidence="2 13">Single-pass type II membrane protein</topology>
    </subcellularLocation>
</comment>
<dbReference type="FunFam" id="3.90.550.50:FF:000002">
    <property type="entry name" value="Hexosyltransferase"/>
    <property type="match status" value="1"/>
</dbReference>
<dbReference type="EMBL" id="JAMFTS010000002">
    <property type="protein sequence ID" value="KAJ4796271.1"/>
    <property type="molecule type" value="Genomic_DNA"/>
</dbReference>
<evidence type="ECO:0000256" key="6">
    <source>
        <dbReference type="ARBA" id="ARBA00022679"/>
    </source>
</evidence>
<keyword evidence="7 13" id="KW-0812">Transmembrane</keyword>
<organism evidence="15 16">
    <name type="scientific">Rhynchospora pubera</name>
    <dbReference type="NCBI Taxonomy" id="906938"/>
    <lineage>
        <taxon>Eukaryota</taxon>
        <taxon>Viridiplantae</taxon>
        <taxon>Streptophyta</taxon>
        <taxon>Embryophyta</taxon>
        <taxon>Tracheophyta</taxon>
        <taxon>Spermatophyta</taxon>
        <taxon>Magnoliopsida</taxon>
        <taxon>Liliopsida</taxon>
        <taxon>Poales</taxon>
        <taxon>Cyperaceae</taxon>
        <taxon>Cyperoideae</taxon>
        <taxon>Rhynchosporeae</taxon>
        <taxon>Rhynchospora</taxon>
    </lineage>
</organism>
<keyword evidence="5 13" id="KW-0328">Glycosyltransferase</keyword>
<comment type="caution">
    <text evidence="13">Lacks conserved residue(s) required for the propagation of feature annotation.</text>
</comment>
<dbReference type="Pfam" id="PF01762">
    <property type="entry name" value="Galactosyl_T"/>
    <property type="match status" value="1"/>
</dbReference>
<dbReference type="PANTHER" id="PTHR11214">
    <property type="entry name" value="BETA-1,3-N-ACETYLGLUCOSAMINYLTRANSFERASE"/>
    <property type="match status" value="1"/>
</dbReference>
<keyword evidence="8" id="KW-0735">Signal-anchor</keyword>
<keyword evidence="16" id="KW-1185">Reference proteome</keyword>
<evidence type="ECO:0000313" key="16">
    <source>
        <dbReference type="Proteomes" id="UP001140206"/>
    </source>
</evidence>